<dbReference type="Proteomes" id="UP000095287">
    <property type="component" value="Unplaced"/>
</dbReference>
<dbReference type="WBParaSite" id="L893_g28462.t1">
    <property type="protein sequence ID" value="L893_g28462.t1"/>
    <property type="gene ID" value="L893_g28462"/>
</dbReference>
<dbReference type="Gene3D" id="3.80.10.10">
    <property type="entry name" value="Ribonuclease Inhibitor"/>
    <property type="match status" value="1"/>
</dbReference>
<reference evidence="2" key="1">
    <citation type="submission" date="2016-11" db="UniProtKB">
        <authorList>
            <consortium name="WormBaseParasite"/>
        </authorList>
    </citation>
    <scope>IDENTIFICATION</scope>
</reference>
<evidence type="ECO:0000313" key="1">
    <source>
        <dbReference type="Proteomes" id="UP000095287"/>
    </source>
</evidence>
<sequence length="184" mass="20930">MIKNYQQMAEWDPKRKMVYRYKASVLTIRKALLVDKHVAEPEKTQLAAILDGRGDLDLHGRELTDASALKPLSGLITHLDLRRTGMDIGQIQWMSALEHVDFGQNPIEKIPSGLQLPYLTFLSLANTKVRSIDDVKPVNQLKKLERLLVCETELAESHTKELYDFVGSLRGEGETAIRLITHWL</sequence>
<dbReference type="AlphaFoldDB" id="A0A1I7ZNY3"/>
<proteinExistence type="predicted"/>
<protein>
    <submittedName>
        <fullName evidence="2">Leucine Rich repeats (2 copies)</fullName>
    </submittedName>
</protein>
<name>A0A1I7ZNY3_9BILA</name>
<dbReference type="InterPro" id="IPR032675">
    <property type="entry name" value="LRR_dom_sf"/>
</dbReference>
<accession>A0A1I7ZNY3</accession>
<evidence type="ECO:0000313" key="2">
    <source>
        <dbReference type="WBParaSite" id="L893_g28462.t1"/>
    </source>
</evidence>
<organism evidence="1 2">
    <name type="scientific">Steinernema glaseri</name>
    <dbReference type="NCBI Taxonomy" id="37863"/>
    <lineage>
        <taxon>Eukaryota</taxon>
        <taxon>Metazoa</taxon>
        <taxon>Ecdysozoa</taxon>
        <taxon>Nematoda</taxon>
        <taxon>Chromadorea</taxon>
        <taxon>Rhabditida</taxon>
        <taxon>Tylenchina</taxon>
        <taxon>Panagrolaimomorpha</taxon>
        <taxon>Strongyloidoidea</taxon>
        <taxon>Steinernematidae</taxon>
        <taxon>Steinernema</taxon>
    </lineage>
</organism>
<dbReference type="SUPFAM" id="SSF52058">
    <property type="entry name" value="L domain-like"/>
    <property type="match status" value="1"/>
</dbReference>
<keyword evidence="1" id="KW-1185">Reference proteome</keyword>